<feature type="compositionally biased region" description="Basic and acidic residues" evidence="1">
    <location>
        <begin position="20"/>
        <end position="30"/>
    </location>
</feature>
<protein>
    <submittedName>
        <fullName evidence="2">Uncharacterized protein</fullName>
    </submittedName>
</protein>
<keyword evidence="3" id="KW-1185">Reference proteome</keyword>
<dbReference type="EMBL" id="JAIQCV010000006">
    <property type="protein sequence ID" value="KAH1091957.1"/>
    <property type="molecule type" value="Genomic_DNA"/>
</dbReference>
<evidence type="ECO:0000256" key="1">
    <source>
        <dbReference type="SAM" id="MobiDB-lite"/>
    </source>
</evidence>
<evidence type="ECO:0000313" key="3">
    <source>
        <dbReference type="Proteomes" id="UP000828251"/>
    </source>
</evidence>
<proteinExistence type="predicted"/>
<comment type="caution">
    <text evidence="2">The sequence shown here is derived from an EMBL/GenBank/DDBJ whole genome shotgun (WGS) entry which is preliminary data.</text>
</comment>
<feature type="region of interest" description="Disordered" evidence="1">
    <location>
        <begin position="1"/>
        <end position="30"/>
    </location>
</feature>
<reference evidence="2 3" key="1">
    <citation type="journal article" date="2021" name="Plant Biotechnol. J.">
        <title>Multi-omics assisted identification of the key and species-specific regulatory components of drought-tolerant mechanisms in Gossypium stocksii.</title>
        <authorList>
            <person name="Yu D."/>
            <person name="Ke L."/>
            <person name="Zhang D."/>
            <person name="Wu Y."/>
            <person name="Sun Y."/>
            <person name="Mei J."/>
            <person name="Sun J."/>
            <person name="Sun Y."/>
        </authorList>
    </citation>
    <scope>NUCLEOTIDE SEQUENCE [LARGE SCALE GENOMIC DNA]</scope>
    <source>
        <strain evidence="3">cv. E1</strain>
        <tissue evidence="2">Leaf</tissue>
    </source>
</reference>
<name>A0A9D4A5P3_9ROSI</name>
<gene>
    <name evidence="2" type="ORF">J1N35_019214</name>
</gene>
<feature type="non-terminal residue" evidence="2">
    <location>
        <position position="1"/>
    </location>
</feature>
<accession>A0A9D4A5P3</accession>
<evidence type="ECO:0000313" key="2">
    <source>
        <dbReference type="EMBL" id="KAH1091957.1"/>
    </source>
</evidence>
<organism evidence="2 3">
    <name type="scientific">Gossypium stocksii</name>
    <dbReference type="NCBI Taxonomy" id="47602"/>
    <lineage>
        <taxon>Eukaryota</taxon>
        <taxon>Viridiplantae</taxon>
        <taxon>Streptophyta</taxon>
        <taxon>Embryophyta</taxon>
        <taxon>Tracheophyta</taxon>
        <taxon>Spermatophyta</taxon>
        <taxon>Magnoliopsida</taxon>
        <taxon>eudicotyledons</taxon>
        <taxon>Gunneridae</taxon>
        <taxon>Pentapetalae</taxon>
        <taxon>rosids</taxon>
        <taxon>malvids</taxon>
        <taxon>Malvales</taxon>
        <taxon>Malvaceae</taxon>
        <taxon>Malvoideae</taxon>
        <taxon>Gossypium</taxon>
    </lineage>
</organism>
<dbReference type="AlphaFoldDB" id="A0A9D4A5P3"/>
<sequence>HERRRSGYVNGPHTVSGNDEEGKIHPYDHRSPLTQNWGNMLVLSLPSVTLELRRASGKGIEVSEV</sequence>
<dbReference type="Proteomes" id="UP000828251">
    <property type="component" value="Unassembled WGS sequence"/>
</dbReference>